<name>A0A0K9FCL5_9BACI</name>
<dbReference type="PATRIC" id="fig|582475.4.peg.798"/>
<proteinExistence type="predicted"/>
<sequence length="66" mass="7881">MVSLAILIVYTQWRLEISRILLQAYSVSFFIRAIKTANRQRALSLKYGFERKSIWIEKRVQEEFGD</sequence>
<dbReference type="Proteomes" id="UP000037326">
    <property type="component" value="Unassembled WGS sequence"/>
</dbReference>
<dbReference type="AlphaFoldDB" id="A0A0K9FCL5"/>
<organism evidence="1 2">
    <name type="scientific">Lysinibacillus xylanilyticus</name>
    <dbReference type="NCBI Taxonomy" id="582475"/>
    <lineage>
        <taxon>Bacteria</taxon>
        <taxon>Bacillati</taxon>
        <taxon>Bacillota</taxon>
        <taxon>Bacilli</taxon>
        <taxon>Bacillales</taxon>
        <taxon>Bacillaceae</taxon>
        <taxon>Lysinibacillus</taxon>
    </lineage>
</organism>
<gene>
    <name evidence="1" type="ORF">ACZ11_06635</name>
</gene>
<dbReference type="EMBL" id="LFXJ01000005">
    <property type="protein sequence ID" value="KMY31861.1"/>
    <property type="molecule type" value="Genomic_DNA"/>
</dbReference>
<accession>A0A0K9FCL5</accession>
<comment type="caution">
    <text evidence="1">The sequence shown here is derived from an EMBL/GenBank/DDBJ whole genome shotgun (WGS) entry which is preliminary data.</text>
</comment>
<evidence type="ECO:0000313" key="2">
    <source>
        <dbReference type="Proteomes" id="UP000037326"/>
    </source>
</evidence>
<reference evidence="2" key="1">
    <citation type="submission" date="2015-07" db="EMBL/GenBank/DDBJ databases">
        <authorList>
            <consortium name="Consortium for Microbial Forensics and Genomics (microFORGE)"/>
            <person name="Knight B.M."/>
            <person name="Roberts D.P."/>
            <person name="Lin D."/>
            <person name="Hari K."/>
            <person name="Fletcher J."/>
            <person name="Melcher U."/>
            <person name="Blagden T."/>
            <person name="Winegar R.A."/>
        </authorList>
    </citation>
    <scope>NUCLEOTIDE SEQUENCE [LARGE SCALE GENOMIC DNA]</scope>
    <source>
        <strain evidence="2">DSM 23493</strain>
    </source>
</reference>
<protein>
    <submittedName>
        <fullName evidence="1">Uncharacterized protein</fullName>
    </submittedName>
</protein>
<evidence type="ECO:0000313" key="1">
    <source>
        <dbReference type="EMBL" id="KMY31861.1"/>
    </source>
</evidence>